<organism evidence="7 8">
    <name type="scientific">Pyrobaculum neutrophilum (strain DSM 2338 / JCM 9278 / NBRC 100436 / V24Sta)</name>
    <name type="common">Thermoproteus neutrophilus</name>
    <dbReference type="NCBI Taxonomy" id="444157"/>
    <lineage>
        <taxon>Archaea</taxon>
        <taxon>Thermoproteota</taxon>
        <taxon>Thermoprotei</taxon>
        <taxon>Thermoproteales</taxon>
        <taxon>Thermoproteaceae</taxon>
        <taxon>Pyrobaculum</taxon>
    </lineage>
</organism>
<dbReference type="GO" id="GO:0005384">
    <property type="term" value="F:manganese ion transmembrane transporter activity"/>
    <property type="evidence" value="ECO:0007669"/>
    <property type="project" value="TreeGrafter"/>
</dbReference>
<dbReference type="eggNOG" id="arCOG04531">
    <property type="taxonomic scope" value="Archaea"/>
</dbReference>
<dbReference type="GO" id="GO:0034755">
    <property type="term" value="P:iron ion transmembrane transport"/>
    <property type="evidence" value="ECO:0007669"/>
    <property type="project" value="TreeGrafter"/>
</dbReference>
<dbReference type="GO" id="GO:0005886">
    <property type="term" value="C:plasma membrane"/>
    <property type="evidence" value="ECO:0007669"/>
    <property type="project" value="TreeGrafter"/>
</dbReference>
<evidence type="ECO:0000313" key="7">
    <source>
        <dbReference type="EMBL" id="ACB39284.1"/>
    </source>
</evidence>
<feature type="transmembrane region" description="Helical" evidence="6">
    <location>
        <begin position="326"/>
        <end position="347"/>
    </location>
</feature>
<dbReference type="HOGENOM" id="CLU_020088_6_3_2"/>
<dbReference type="PANTHER" id="PTHR11706">
    <property type="entry name" value="SOLUTE CARRIER PROTEIN FAMILY 11 MEMBER"/>
    <property type="match status" value="1"/>
</dbReference>
<dbReference type="OrthoDB" id="211791at2157"/>
<sequence length="373" mass="38563">MRGLLRLIGPATIVSVAYIDPGNWGANIAAGSRFGLDLLWVVWLSGAMAIYFQYLAGLLGIKEGGLLELFETRLKRFKPALAPPLVAVVLATDMAEYMGLIIALHILLGLGFAEAALLGFVDVALLALIADRRGLYSAVIGGMVAAVGLSFLAELAIVGVNWGEVLKHSVTPQLDNGAGVVAAAILGATVMPHALILHSHLAKGLPRRWHRDQTVANLAGASLINAAIQITAAAALGGREVDLAAVPNVLAPLYGPASAVLFSTALLLSSLSASAVSAEAGALAARYITGRRLEKWQTRLAARAVNALPAAAALAAGASPLDLLVYSQYALSLTLPLYLALITAWTWKHLAPAGRAAALAATAAAIALDLYSL</sequence>
<dbReference type="NCBIfam" id="NF037982">
    <property type="entry name" value="Nramp_1"/>
    <property type="match status" value="1"/>
</dbReference>
<feature type="transmembrane region" description="Helical" evidence="6">
    <location>
        <begin position="81"/>
        <end position="100"/>
    </location>
</feature>
<feature type="transmembrane region" description="Helical" evidence="6">
    <location>
        <begin position="106"/>
        <end position="128"/>
    </location>
</feature>
<name>B1YBF3_PYRNV</name>
<dbReference type="STRING" id="444157.Tneu_0333"/>
<keyword evidence="8" id="KW-1185">Reference proteome</keyword>
<dbReference type="Pfam" id="PF01566">
    <property type="entry name" value="Nramp"/>
    <property type="match status" value="1"/>
</dbReference>
<dbReference type="PANTHER" id="PTHR11706:SF33">
    <property type="entry name" value="NATURAL RESISTANCE-ASSOCIATED MACROPHAGE PROTEIN 2"/>
    <property type="match status" value="1"/>
</dbReference>
<dbReference type="KEGG" id="tne:Tneu_0333"/>
<dbReference type="AlphaFoldDB" id="B1YBF3"/>
<feature type="transmembrane region" description="Helical" evidence="6">
    <location>
        <begin position="300"/>
        <end position="320"/>
    </location>
</feature>
<dbReference type="Proteomes" id="UP000001694">
    <property type="component" value="Chromosome"/>
</dbReference>
<evidence type="ECO:0000256" key="1">
    <source>
        <dbReference type="ARBA" id="ARBA00004141"/>
    </source>
</evidence>
<evidence type="ECO:0000256" key="6">
    <source>
        <dbReference type="SAM" id="Phobius"/>
    </source>
</evidence>
<keyword evidence="5 6" id="KW-0472">Membrane</keyword>
<proteinExistence type="predicted"/>
<feature type="transmembrane region" description="Helical" evidence="6">
    <location>
        <begin position="40"/>
        <end position="61"/>
    </location>
</feature>
<reference evidence="7" key="1">
    <citation type="submission" date="2008-03" db="EMBL/GenBank/DDBJ databases">
        <title>Complete sequence of Thermoproteus neutrophilus V24Sta.</title>
        <authorList>
            <consortium name="US DOE Joint Genome Institute"/>
            <person name="Copeland A."/>
            <person name="Lucas S."/>
            <person name="Lapidus A."/>
            <person name="Glavina del Rio T."/>
            <person name="Dalin E."/>
            <person name="Tice H."/>
            <person name="Bruce D."/>
            <person name="Goodwin L."/>
            <person name="Pitluck S."/>
            <person name="Sims D."/>
            <person name="Brettin T."/>
            <person name="Detter J.C."/>
            <person name="Han C."/>
            <person name="Kuske C.R."/>
            <person name="Schmutz J."/>
            <person name="Larimer F."/>
            <person name="Land M."/>
            <person name="Hauser L."/>
            <person name="Kyrpides N."/>
            <person name="Mikhailova N."/>
            <person name="Biddle J.F."/>
            <person name="Zhang Z."/>
            <person name="Fitz-Gibbon S.T."/>
            <person name="Lowe T.M."/>
            <person name="Saltikov C."/>
            <person name="House C.H."/>
            <person name="Richardson P."/>
        </authorList>
    </citation>
    <scope>NUCLEOTIDE SEQUENCE [LARGE SCALE GENOMIC DNA]</scope>
    <source>
        <strain evidence="7">V24Sta</strain>
    </source>
</reference>
<feature type="transmembrane region" description="Helical" evidence="6">
    <location>
        <begin position="135"/>
        <end position="158"/>
    </location>
</feature>
<evidence type="ECO:0000256" key="5">
    <source>
        <dbReference type="ARBA" id="ARBA00023136"/>
    </source>
</evidence>
<accession>B1YBF3</accession>
<evidence type="ECO:0000256" key="2">
    <source>
        <dbReference type="ARBA" id="ARBA00022448"/>
    </source>
</evidence>
<dbReference type="EMBL" id="CP001014">
    <property type="protein sequence ID" value="ACB39284.1"/>
    <property type="molecule type" value="Genomic_DNA"/>
</dbReference>
<gene>
    <name evidence="7" type="ordered locus">Tneu_0333</name>
</gene>
<keyword evidence="4 6" id="KW-1133">Transmembrane helix</keyword>
<keyword evidence="2" id="KW-0813">Transport</keyword>
<dbReference type="PRINTS" id="PR00447">
    <property type="entry name" value="NATRESASSCMP"/>
</dbReference>
<comment type="subcellular location">
    <subcellularLocation>
        <location evidence="1">Membrane</location>
        <topology evidence="1">Multi-pass membrane protein</topology>
    </subcellularLocation>
</comment>
<dbReference type="GO" id="GO:0015086">
    <property type="term" value="F:cadmium ion transmembrane transporter activity"/>
    <property type="evidence" value="ECO:0007669"/>
    <property type="project" value="TreeGrafter"/>
</dbReference>
<evidence type="ECO:0000256" key="4">
    <source>
        <dbReference type="ARBA" id="ARBA00022989"/>
    </source>
</evidence>
<evidence type="ECO:0000256" key="3">
    <source>
        <dbReference type="ARBA" id="ARBA00022692"/>
    </source>
</evidence>
<feature type="transmembrane region" description="Helical" evidence="6">
    <location>
        <begin position="178"/>
        <end position="197"/>
    </location>
</feature>
<protein>
    <submittedName>
        <fullName evidence="7">Natural resistance-associated macrophage protein</fullName>
    </submittedName>
</protein>
<feature type="transmembrane region" description="Helical" evidence="6">
    <location>
        <begin position="218"/>
        <end position="237"/>
    </location>
</feature>
<feature type="transmembrane region" description="Helical" evidence="6">
    <location>
        <begin position="257"/>
        <end position="288"/>
    </location>
</feature>
<dbReference type="InterPro" id="IPR001046">
    <property type="entry name" value="NRAMP_fam"/>
</dbReference>
<dbReference type="GeneID" id="6164886"/>
<keyword evidence="3 6" id="KW-0812">Transmembrane</keyword>
<evidence type="ECO:0000313" key="8">
    <source>
        <dbReference type="Proteomes" id="UP000001694"/>
    </source>
</evidence>
<dbReference type="RefSeq" id="WP_012349705.1">
    <property type="nucleotide sequence ID" value="NC_010525.1"/>
</dbReference>